<proteinExistence type="predicted"/>
<evidence type="ECO:0000313" key="4">
    <source>
        <dbReference type="EMBL" id="SVD74793.1"/>
    </source>
</evidence>
<sequence>HEVLGPIWCAFYPWPISAIGRWQERFTHRRYRHVPFWTASSFTRDLLLKQGVESVTQIPYGVDTRALETLPEKELDEPLRLITVSRLAPNKQVDHAIEALWCLLNEHDLQAQLKIVGEGQELDSLKQCAEKLGVEEHVEFCGALPEAEKDAALREAHFLLHTSLREGWGLNVIEANALGTPAIVYPTPGLVESTLHKETGLVADEDSPAALAAMIASVQSHEGNFQDWRTAARDRAAEFHWDKVLPAACDQLESWGKSKYE</sequence>
<gene>
    <name evidence="4" type="ORF">METZ01_LOCUS427647</name>
</gene>
<dbReference type="SUPFAM" id="SSF53756">
    <property type="entry name" value="UDP-Glycosyltransferase/glycogen phosphorylase"/>
    <property type="match status" value="1"/>
</dbReference>
<evidence type="ECO:0000256" key="2">
    <source>
        <dbReference type="ARBA" id="ARBA00022679"/>
    </source>
</evidence>
<feature type="domain" description="Glycosyl transferase family 1" evidence="3">
    <location>
        <begin position="76"/>
        <end position="234"/>
    </location>
</feature>
<evidence type="ECO:0000256" key="1">
    <source>
        <dbReference type="ARBA" id="ARBA00022676"/>
    </source>
</evidence>
<dbReference type="GO" id="GO:0016757">
    <property type="term" value="F:glycosyltransferase activity"/>
    <property type="evidence" value="ECO:0007669"/>
    <property type="project" value="UniProtKB-KW"/>
</dbReference>
<evidence type="ECO:0000259" key="3">
    <source>
        <dbReference type="Pfam" id="PF00534"/>
    </source>
</evidence>
<organism evidence="4">
    <name type="scientific">marine metagenome</name>
    <dbReference type="NCBI Taxonomy" id="408172"/>
    <lineage>
        <taxon>unclassified sequences</taxon>
        <taxon>metagenomes</taxon>
        <taxon>ecological metagenomes</taxon>
    </lineage>
</organism>
<dbReference type="AlphaFoldDB" id="A0A382XUW3"/>
<dbReference type="Pfam" id="PF00534">
    <property type="entry name" value="Glycos_transf_1"/>
    <property type="match status" value="1"/>
</dbReference>
<keyword evidence="2" id="KW-0808">Transferase</keyword>
<reference evidence="4" key="1">
    <citation type="submission" date="2018-05" db="EMBL/GenBank/DDBJ databases">
        <authorList>
            <person name="Lanie J.A."/>
            <person name="Ng W.-L."/>
            <person name="Kazmierczak K.M."/>
            <person name="Andrzejewski T.M."/>
            <person name="Davidsen T.M."/>
            <person name="Wayne K.J."/>
            <person name="Tettelin H."/>
            <person name="Glass J.I."/>
            <person name="Rusch D."/>
            <person name="Podicherti R."/>
            <person name="Tsui H.-C.T."/>
            <person name="Winkler M.E."/>
        </authorList>
    </citation>
    <scope>NUCLEOTIDE SEQUENCE</scope>
</reference>
<dbReference type="InterPro" id="IPR001296">
    <property type="entry name" value="Glyco_trans_1"/>
</dbReference>
<protein>
    <recommendedName>
        <fullName evidence="3">Glycosyl transferase family 1 domain-containing protein</fullName>
    </recommendedName>
</protein>
<accession>A0A382XUW3</accession>
<name>A0A382XUW3_9ZZZZ</name>
<dbReference type="PANTHER" id="PTHR12526:SF510">
    <property type="entry name" value="D-INOSITOL 3-PHOSPHATE GLYCOSYLTRANSFERASE"/>
    <property type="match status" value="1"/>
</dbReference>
<dbReference type="PANTHER" id="PTHR12526">
    <property type="entry name" value="GLYCOSYLTRANSFERASE"/>
    <property type="match status" value="1"/>
</dbReference>
<keyword evidence="1" id="KW-0328">Glycosyltransferase</keyword>
<dbReference type="Gene3D" id="3.40.50.2000">
    <property type="entry name" value="Glycogen Phosphorylase B"/>
    <property type="match status" value="2"/>
</dbReference>
<dbReference type="EMBL" id="UINC01170648">
    <property type="protein sequence ID" value="SVD74793.1"/>
    <property type="molecule type" value="Genomic_DNA"/>
</dbReference>
<feature type="non-terminal residue" evidence="4">
    <location>
        <position position="1"/>
    </location>
</feature>
<dbReference type="CDD" id="cd03801">
    <property type="entry name" value="GT4_PimA-like"/>
    <property type="match status" value="1"/>
</dbReference>